<name>A0A2M8EY17_9BACT</name>
<dbReference type="EMBL" id="PFSC01000120">
    <property type="protein sequence ID" value="PJC31102.1"/>
    <property type="molecule type" value="Genomic_DNA"/>
</dbReference>
<gene>
    <name evidence="7" type="ORF">CO051_04350</name>
</gene>
<reference evidence="8" key="1">
    <citation type="submission" date="2017-09" db="EMBL/GenBank/DDBJ databases">
        <title>Depth-based differentiation of microbial function through sediment-hosted aquifers and enrichment of novel symbionts in the deep terrestrial subsurface.</title>
        <authorList>
            <person name="Probst A.J."/>
            <person name="Ladd B."/>
            <person name="Jarett J.K."/>
            <person name="Geller-Mcgrath D.E."/>
            <person name="Sieber C.M.K."/>
            <person name="Emerson J.B."/>
            <person name="Anantharaman K."/>
            <person name="Thomas B.C."/>
            <person name="Malmstrom R."/>
            <person name="Stieglmeier M."/>
            <person name="Klingl A."/>
            <person name="Woyke T."/>
            <person name="Ryan C.M."/>
            <person name="Banfield J.F."/>
        </authorList>
    </citation>
    <scope>NUCLEOTIDE SEQUENCE [LARGE SCALE GENOMIC DNA]</scope>
</reference>
<evidence type="ECO:0008006" key="9">
    <source>
        <dbReference type="Google" id="ProtNLM"/>
    </source>
</evidence>
<evidence type="ECO:0000256" key="6">
    <source>
        <dbReference type="ARBA" id="ARBA00024207"/>
    </source>
</evidence>
<evidence type="ECO:0000256" key="5">
    <source>
        <dbReference type="ARBA" id="ARBA00022801"/>
    </source>
</evidence>
<evidence type="ECO:0000313" key="7">
    <source>
        <dbReference type="EMBL" id="PJC31102.1"/>
    </source>
</evidence>
<evidence type="ECO:0000256" key="1">
    <source>
        <dbReference type="ARBA" id="ARBA00022553"/>
    </source>
</evidence>
<keyword evidence="2" id="KW-1277">Toxin-antitoxin system</keyword>
<sequence>MRRTAPERIQDIQDQINHILEATKYVPMDIREKYSEIPWKKMAGMRDVAIHDYADLNILRVWKTIQKDIPLLKKQIDKIAT</sequence>
<evidence type="ECO:0000313" key="8">
    <source>
        <dbReference type="Proteomes" id="UP000231383"/>
    </source>
</evidence>
<dbReference type="InterPro" id="IPR051813">
    <property type="entry name" value="HepT_RNase_toxin"/>
</dbReference>
<dbReference type="AlphaFoldDB" id="A0A2M8EY17"/>
<dbReference type="GO" id="GO:0004540">
    <property type="term" value="F:RNA nuclease activity"/>
    <property type="evidence" value="ECO:0007669"/>
    <property type="project" value="InterPro"/>
</dbReference>
<comment type="caution">
    <text evidence="7">The sequence shown here is derived from an EMBL/GenBank/DDBJ whole genome shotgun (WGS) entry which is preliminary data.</text>
</comment>
<accession>A0A2M8EY17</accession>
<evidence type="ECO:0000256" key="2">
    <source>
        <dbReference type="ARBA" id="ARBA00022649"/>
    </source>
</evidence>
<protein>
    <recommendedName>
        <fullName evidence="9">DUF86 domain-containing protein</fullName>
    </recommendedName>
</protein>
<dbReference type="Gene3D" id="1.20.120.580">
    <property type="entry name" value="bsu32300-like"/>
    <property type="match status" value="1"/>
</dbReference>
<dbReference type="Proteomes" id="UP000231383">
    <property type="component" value="Unassembled WGS sequence"/>
</dbReference>
<dbReference type="PANTHER" id="PTHR34139">
    <property type="entry name" value="UPF0331 PROTEIN MJ0127"/>
    <property type="match status" value="1"/>
</dbReference>
<keyword evidence="1" id="KW-0597">Phosphoprotein</keyword>
<evidence type="ECO:0000256" key="4">
    <source>
        <dbReference type="ARBA" id="ARBA00022741"/>
    </source>
</evidence>
<dbReference type="GO" id="GO:0110001">
    <property type="term" value="C:toxin-antitoxin complex"/>
    <property type="evidence" value="ECO:0007669"/>
    <property type="project" value="InterPro"/>
</dbReference>
<organism evidence="7 8">
    <name type="scientific">Candidatus Roizmanbacteria bacterium CG_4_9_14_0_2_um_filter_39_13</name>
    <dbReference type="NCBI Taxonomy" id="1974839"/>
    <lineage>
        <taxon>Bacteria</taxon>
        <taxon>Candidatus Roizmaniibacteriota</taxon>
    </lineage>
</organism>
<dbReference type="Pfam" id="PF01934">
    <property type="entry name" value="HepT-like"/>
    <property type="match status" value="1"/>
</dbReference>
<keyword evidence="5" id="KW-0378">Hydrolase</keyword>
<dbReference type="InterPro" id="IPR008201">
    <property type="entry name" value="HepT-like"/>
</dbReference>
<comment type="similarity">
    <text evidence="6">Belongs to the HepT RNase toxin family.</text>
</comment>
<keyword evidence="3" id="KW-0540">Nuclease</keyword>
<dbReference type="GO" id="GO:0000166">
    <property type="term" value="F:nucleotide binding"/>
    <property type="evidence" value="ECO:0007669"/>
    <property type="project" value="UniProtKB-KW"/>
</dbReference>
<dbReference type="InterPro" id="IPR037038">
    <property type="entry name" value="HepT-like_sf"/>
</dbReference>
<dbReference type="PANTHER" id="PTHR34139:SF1">
    <property type="entry name" value="RNASE MJ1380-RELATED"/>
    <property type="match status" value="1"/>
</dbReference>
<keyword evidence="4" id="KW-0547">Nucleotide-binding</keyword>
<proteinExistence type="inferred from homology"/>
<evidence type="ECO:0000256" key="3">
    <source>
        <dbReference type="ARBA" id="ARBA00022722"/>
    </source>
</evidence>
<dbReference type="GO" id="GO:0016787">
    <property type="term" value="F:hydrolase activity"/>
    <property type="evidence" value="ECO:0007669"/>
    <property type="project" value="UniProtKB-KW"/>
</dbReference>